<name>A0A3Q7EKN6_SOLLC</name>
<dbReference type="Proteomes" id="UP000004994">
    <property type="component" value="Chromosome 1"/>
</dbReference>
<reference evidence="1" key="2">
    <citation type="submission" date="2019-01" db="UniProtKB">
        <authorList>
            <consortium name="EnsemblPlants"/>
        </authorList>
    </citation>
    <scope>IDENTIFICATION</scope>
    <source>
        <strain evidence="1">cv. Heinz 1706</strain>
    </source>
</reference>
<organism evidence="1">
    <name type="scientific">Solanum lycopersicum</name>
    <name type="common">Tomato</name>
    <name type="synonym">Lycopersicon esculentum</name>
    <dbReference type="NCBI Taxonomy" id="4081"/>
    <lineage>
        <taxon>Eukaryota</taxon>
        <taxon>Viridiplantae</taxon>
        <taxon>Streptophyta</taxon>
        <taxon>Embryophyta</taxon>
        <taxon>Tracheophyta</taxon>
        <taxon>Spermatophyta</taxon>
        <taxon>Magnoliopsida</taxon>
        <taxon>eudicotyledons</taxon>
        <taxon>Gunneridae</taxon>
        <taxon>Pentapetalae</taxon>
        <taxon>asterids</taxon>
        <taxon>lamiids</taxon>
        <taxon>Solanales</taxon>
        <taxon>Solanaceae</taxon>
        <taxon>Solanoideae</taxon>
        <taxon>Solaneae</taxon>
        <taxon>Solanum</taxon>
        <taxon>Solanum subgen. Lycopersicon</taxon>
    </lineage>
</organism>
<protein>
    <submittedName>
        <fullName evidence="1">Uncharacterized protein</fullName>
    </submittedName>
</protein>
<evidence type="ECO:0000313" key="1">
    <source>
        <dbReference type="EnsemblPlants" id="Solyc01g094085.1.1"/>
    </source>
</evidence>
<reference evidence="1" key="1">
    <citation type="journal article" date="2012" name="Nature">
        <title>The tomato genome sequence provides insights into fleshy fruit evolution.</title>
        <authorList>
            <consortium name="Tomato Genome Consortium"/>
        </authorList>
    </citation>
    <scope>NUCLEOTIDE SEQUENCE [LARGE SCALE GENOMIC DNA]</scope>
    <source>
        <strain evidence="1">cv. Heinz 1706</strain>
    </source>
</reference>
<sequence length="146" mass="16401">MSPFFTLNPSGKKTSTYLQSVIALALSNAALKFLPCSFEPHMLSSSTPKATLNTESRVAFMNRSYIDKTRITSLHKMKFKKMMYLAIVVKVCFENVLNVSRVRSINLIPERANQSVSLVLASKISHEMVQPVEVDELIENGATDWM</sequence>
<keyword evidence="2" id="KW-1185">Reference proteome</keyword>
<proteinExistence type="predicted"/>
<dbReference type="Gramene" id="Solyc01g094085.1.1">
    <property type="protein sequence ID" value="Solyc01g094085.1.1"/>
    <property type="gene ID" value="Solyc01g094085.1"/>
</dbReference>
<evidence type="ECO:0000313" key="2">
    <source>
        <dbReference type="Proteomes" id="UP000004994"/>
    </source>
</evidence>
<accession>A0A3Q7EKN6</accession>
<dbReference type="AlphaFoldDB" id="A0A3Q7EKN6"/>
<dbReference type="EnsemblPlants" id="Solyc01g094085.1.1">
    <property type="protein sequence ID" value="Solyc01g094085.1.1"/>
    <property type="gene ID" value="Solyc01g094085.1"/>
</dbReference>
<dbReference type="InParanoid" id="A0A3Q7EKN6"/>